<keyword evidence="3" id="KW-0732">Signal</keyword>
<organism evidence="5 6">
    <name type="scientific">Microbulbifer elongatus</name>
    <dbReference type="NCBI Taxonomy" id="86173"/>
    <lineage>
        <taxon>Bacteria</taxon>
        <taxon>Pseudomonadati</taxon>
        <taxon>Pseudomonadota</taxon>
        <taxon>Gammaproteobacteria</taxon>
        <taxon>Cellvibrionales</taxon>
        <taxon>Microbulbiferaceae</taxon>
        <taxon>Microbulbifer</taxon>
    </lineage>
</organism>
<dbReference type="PROSITE" id="PS51762">
    <property type="entry name" value="GH16_2"/>
    <property type="match status" value="1"/>
</dbReference>
<feature type="region of interest" description="Disordered" evidence="2">
    <location>
        <begin position="531"/>
        <end position="559"/>
    </location>
</feature>
<dbReference type="InterPro" id="IPR003343">
    <property type="entry name" value="Big_2"/>
</dbReference>
<dbReference type="InterPro" id="IPR050546">
    <property type="entry name" value="Glycosyl_Hydrlase_16"/>
</dbReference>
<dbReference type="Pfam" id="PF02368">
    <property type="entry name" value="Big_2"/>
    <property type="match status" value="2"/>
</dbReference>
<evidence type="ECO:0000256" key="2">
    <source>
        <dbReference type="SAM" id="MobiDB-lite"/>
    </source>
</evidence>
<comment type="similarity">
    <text evidence="1">Belongs to the glycosyl hydrolase 16 family.</text>
</comment>
<dbReference type="SUPFAM" id="SSF49373">
    <property type="entry name" value="Invasin/intimin cell-adhesion fragments"/>
    <property type="match status" value="2"/>
</dbReference>
<evidence type="ECO:0000259" key="4">
    <source>
        <dbReference type="PROSITE" id="PS51762"/>
    </source>
</evidence>
<dbReference type="InterPro" id="IPR013320">
    <property type="entry name" value="ConA-like_dom_sf"/>
</dbReference>
<dbReference type="SMART" id="SM00635">
    <property type="entry name" value="BID_2"/>
    <property type="match status" value="2"/>
</dbReference>
<dbReference type="SUPFAM" id="SSF49899">
    <property type="entry name" value="Concanavalin A-like lectins/glucanases"/>
    <property type="match status" value="1"/>
</dbReference>
<feature type="domain" description="GH16" evidence="4">
    <location>
        <begin position="17"/>
        <end position="317"/>
    </location>
</feature>
<gene>
    <name evidence="5" type="ORF">HXX02_16375</name>
</gene>
<evidence type="ECO:0000256" key="3">
    <source>
        <dbReference type="SAM" id="SignalP"/>
    </source>
</evidence>
<dbReference type="EMBL" id="JACASI010000045">
    <property type="protein sequence ID" value="MCQ3831017.1"/>
    <property type="molecule type" value="Genomic_DNA"/>
</dbReference>
<accession>A0ABT1P6B1</accession>
<feature type="chain" id="PRO_5045839010" evidence="3">
    <location>
        <begin position="21"/>
        <end position="649"/>
    </location>
</feature>
<evidence type="ECO:0000313" key="6">
    <source>
        <dbReference type="Proteomes" id="UP001205566"/>
    </source>
</evidence>
<feature type="compositionally biased region" description="Low complexity" evidence="2">
    <location>
        <begin position="532"/>
        <end position="558"/>
    </location>
</feature>
<feature type="signal peptide" evidence="3">
    <location>
        <begin position="1"/>
        <end position="20"/>
    </location>
</feature>
<dbReference type="Gene3D" id="2.60.120.200">
    <property type="match status" value="1"/>
</dbReference>
<name>A0ABT1P6B1_9GAMM</name>
<dbReference type="Proteomes" id="UP001205566">
    <property type="component" value="Unassembled WGS sequence"/>
</dbReference>
<dbReference type="Pfam" id="PF00722">
    <property type="entry name" value="Glyco_hydro_16"/>
    <property type="match status" value="1"/>
</dbReference>
<dbReference type="PANTHER" id="PTHR10963:SF55">
    <property type="entry name" value="GLYCOSIDE HYDROLASE FAMILY 16 PROTEIN"/>
    <property type="match status" value="1"/>
</dbReference>
<dbReference type="InterPro" id="IPR008964">
    <property type="entry name" value="Invasin/intimin_cell_adhesion"/>
</dbReference>
<proteinExistence type="inferred from homology"/>
<dbReference type="PANTHER" id="PTHR10963">
    <property type="entry name" value="GLYCOSYL HYDROLASE-RELATED"/>
    <property type="match status" value="1"/>
</dbReference>
<dbReference type="RefSeq" id="WP_255875926.1">
    <property type="nucleotide sequence ID" value="NZ_JACASI010000045.1"/>
</dbReference>
<comment type="caution">
    <text evidence="5">The sequence shown here is derived from an EMBL/GenBank/DDBJ whole genome shotgun (WGS) entry which is preliminary data.</text>
</comment>
<reference evidence="5" key="1">
    <citation type="thesis" date="2020" institute="Technische Universitat Dresden" country="Dresden, Germany">
        <title>The Agarolytic System of Microbulbifer elongatus PORT2, Isolated from Batu Karas, Pangandaran West Java Indonesia.</title>
        <authorList>
            <person name="Anggraeni S.R."/>
        </authorList>
    </citation>
    <scope>NUCLEOTIDE SEQUENCE</scope>
    <source>
        <strain evidence="5">PORT2</strain>
    </source>
</reference>
<dbReference type="Gene3D" id="2.60.40.1080">
    <property type="match status" value="2"/>
</dbReference>
<dbReference type="InterPro" id="IPR000757">
    <property type="entry name" value="Beta-glucanase-like"/>
</dbReference>
<keyword evidence="6" id="KW-1185">Reference proteome</keyword>
<evidence type="ECO:0000256" key="1">
    <source>
        <dbReference type="ARBA" id="ARBA00006865"/>
    </source>
</evidence>
<protein>
    <submittedName>
        <fullName evidence="5">Ig-like domain-containing protein</fullName>
    </submittedName>
</protein>
<evidence type="ECO:0000313" key="5">
    <source>
        <dbReference type="EMBL" id="MCQ3831017.1"/>
    </source>
</evidence>
<sequence>MKTTPILAALLLAGATAVQAQNVRPVGAVEGEIRWQELGNRTDDFNGNSLDPSKWINDPDDLVIGAWTFDSNNAYVADGKLNIEVTQETHTRPFRDVCQGGATVQRELYYKSGAVKSTNDGVYGYYEASLKGVKVFPGLSPAFWLYSDGHPYPDRNVPGSVDYSEIDIVELQQADWYGPGPNDADPINVMDHNLHARIVGEDGNTYWRRPKPYPEAQLLKFEAPFDPSEDFHTYAVENRRDVIRWYVDGELIGEKPNLFWHRPMHVIFSMGLRRQFIYFNSACNRADPNPNTVTAEGFPEDATMQVDYVKTWEVLPSIWVDDKSKYLSTSYSNNGTLDVVVNYHGGSNYHVVGDQYNGITVNLVEKNADGFVKIAASANDASVTSEEKRYGGQTTVSLDLSGVTPVQHLPDGHYYALAPVFRSSNGSDVFQLGGIQPVNIVGDEVPVAVTGVSVAAGDTELEVGETTQLSATVYPASAANKGVSWQSSNAGVASVNQQGLAQTNAAGSATITVTTDDGGFQATANLSVSAASGSSSGGSSSSSSSSSSGGSSSSSSGGETCDGGWVAVAGVSLNPSSGTLRRGQPVTLNPVVTPACASNKSVVYSTSDPLVATVNSSGVVVGKKAGSATITVKTKNKGKTATYSVTVTQ</sequence>